<dbReference type="EMBL" id="JBHSZP010000029">
    <property type="protein sequence ID" value="MFC7090880.1"/>
    <property type="molecule type" value="Genomic_DNA"/>
</dbReference>
<sequence length="245" mass="27369">MSSKKHRAKPNRRGEHPASLANLIPAGPGNQRARKHGGYARYHPPEIIERVTPGAPSPERLEHLIQAEEARLHSLFQTKARWDAKGEYSELVPGDYPLVEIRTSSEGTATKRERPDFERLIDRSMGRLSALIDQKERIAASPAHVATRLALVLDEAEAAGMSAVDTAERVERAGLAVPFSLQQRVRAELALAEPPEPEGGMTDDELERLSQQYAEQTAGEPDWLAERREQVQQIHDQRDKERQGS</sequence>
<feature type="region of interest" description="Disordered" evidence="1">
    <location>
        <begin position="1"/>
        <end position="37"/>
    </location>
</feature>
<evidence type="ECO:0000313" key="3">
    <source>
        <dbReference type="Proteomes" id="UP001596411"/>
    </source>
</evidence>
<organism evidence="2 3">
    <name type="scientific">Halomonas salifodinae</name>
    <dbReference type="NCBI Taxonomy" id="438745"/>
    <lineage>
        <taxon>Bacteria</taxon>
        <taxon>Pseudomonadati</taxon>
        <taxon>Pseudomonadota</taxon>
        <taxon>Gammaproteobacteria</taxon>
        <taxon>Oceanospirillales</taxon>
        <taxon>Halomonadaceae</taxon>
        <taxon>Halomonas</taxon>
    </lineage>
</organism>
<name>A0ABW2EY14_9GAMM</name>
<feature type="compositionally biased region" description="Basic residues" evidence="1">
    <location>
        <begin position="1"/>
        <end position="11"/>
    </location>
</feature>
<protein>
    <recommendedName>
        <fullName evidence="4">Terminase small subunit</fullName>
    </recommendedName>
</protein>
<reference evidence="3" key="1">
    <citation type="journal article" date="2019" name="Int. J. Syst. Evol. Microbiol.">
        <title>The Global Catalogue of Microorganisms (GCM) 10K type strain sequencing project: providing services to taxonomists for standard genome sequencing and annotation.</title>
        <authorList>
            <consortium name="The Broad Institute Genomics Platform"/>
            <consortium name="The Broad Institute Genome Sequencing Center for Infectious Disease"/>
            <person name="Wu L."/>
            <person name="Ma J."/>
        </authorList>
    </citation>
    <scope>NUCLEOTIDE SEQUENCE [LARGE SCALE GENOMIC DNA]</scope>
    <source>
        <strain evidence="3">CGMCC 1.13666</strain>
    </source>
</reference>
<comment type="caution">
    <text evidence="2">The sequence shown here is derived from an EMBL/GenBank/DDBJ whole genome shotgun (WGS) entry which is preliminary data.</text>
</comment>
<accession>A0ABW2EY14</accession>
<dbReference type="RefSeq" id="WP_346062963.1">
    <property type="nucleotide sequence ID" value="NZ_BAAADR010000013.1"/>
</dbReference>
<evidence type="ECO:0008006" key="4">
    <source>
        <dbReference type="Google" id="ProtNLM"/>
    </source>
</evidence>
<keyword evidence="3" id="KW-1185">Reference proteome</keyword>
<evidence type="ECO:0000256" key="1">
    <source>
        <dbReference type="SAM" id="MobiDB-lite"/>
    </source>
</evidence>
<evidence type="ECO:0000313" key="2">
    <source>
        <dbReference type="EMBL" id="MFC7090880.1"/>
    </source>
</evidence>
<gene>
    <name evidence="2" type="ORF">ACFQH5_15105</name>
</gene>
<proteinExistence type="predicted"/>
<feature type="region of interest" description="Disordered" evidence="1">
    <location>
        <begin position="191"/>
        <end position="223"/>
    </location>
</feature>
<dbReference type="Proteomes" id="UP001596411">
    <property type="component" value="Unassembled WGS sequence"/>
</dbReference>